<dbReference type="SUPFAM" id="SSF53300">
    <property type="entry name" value="vWA-like"/>
    <property type="match status" value="1"/>
</dbReference>
<dbReference type="Pfam" id="PF13519">
    <property type="entry name" value="VWA_2"/>
    <property type="match status" value="1"/>
</dbReference>
<sequence length="350" mass="37177">MSFYPMIPYWALVLTALLLGGLLWWSSRWLLRPGSDRGTRLTLLRRACLALVLLLTLAGPTASVSQADTVSNVEVYLLVDRTGSMAAEDWNGSEPRLNGVRQDLTAIREAFPQARFSVLALDSAAARELPLTSDLDAVAAWIGSLRQELTSKSTGSSLERALPLLSRTLVKAAEKQPGDVRVVYLLSDGEPTDDGAAAQEAASAGLSWQLLEPLVDGGAVLGYGTSQGGKMREFDGTDSSGAGSQAPYIKDGVTGEDGVSKIDESALQAAADGLGLRYVHRSAPGGTEAFTQVDVQAALGDGRRDSRHQRYVVWPLGLLACGLLTWEVAALARAEGRLSRLAPSTRSPQS</sequence>
<dbReference type="KEGG" id="awe:JG540_01255"/>
<reference evidence="3 4" key="1">
    <citation type="submission" date="2020-12" db="EMBL/GenBank/DDBJ databases">
        <authorList>
            <person name="Zhou J."/>
        </authorList>
    </citation>
    <scope>NUCLEOTIDE SEQUENCE [LARGE SCALE GENOMIC DNA]</scope>
    <source>
        <strain evidence="3 4">CCUG 61299</strain>
    </source>
</reference>
<gene>
    <name evidence="3" type="ORF">JG540_01255</name>
</gene>
<feature type="transmembrane region" description="Helical" evidence="1">
    <location>
        <begin position="6"/>
        <end position="31"/>
    </location>
</feature>
<keyword evidence="4" id="KW-1185">Reference proteome</keyword>
<dbReference type="SMART" id="SM00327">
    <property type="entry name" value="VWA"/>
    <property type="match status" value="1"/>
</dbReference>
<proteinExistence type="predicted"/>
<feature type="transmembrane region" description="Helical" evidence="1">
    <location>
        <begin position="43"/>
        <end position="62"/>
    </location>
</feature>
<name>A0A7T7S2D2_9ACTO</name>
<dbReference type="InterPro" id="IPR002035">
    <property type="entry name" value="VWF_A"/>
</dbReference>
<dbReference type="EMBL" id="CP066802">
    <property type="protein sequence ID" value="QQM67560.1"/>
    <property type="molecule type" value="Genomic_DNA"/>
</dbReference>
<feature type="domain" description="VWFA" evidence="2">
    <location>
        <begin position="74"/>
        <end position="202"/>
    </location>
</feature>
<dbReference type="PROSITE" id="PS50234">
    <property type="entry name" value="VWFA"/>
    <property type="match status" value="1"/>
</dbReference>
<dbReference type="AlphaFoldDB" id="A0A7T7S2D2"/>
<dbReference type="CDD" id="cd00198">
    <property type="entry name" value="vWFA"/>
    <property type="match status" value="1"/>
</dbReference>
<dbReference type="InterPro" id="IPR036465">
    <property type="entry name" value="vWFA_dom_sf"/>
</dbReference>
<dbReference type="RefSeq" id="WP_200276251.1">
    <property type="nucleotide sequence ID" value="NZ_CP066802.1"/>
</dbReference>
<keyword evidence="1" id="KW-0472">Membrane</keyword>
<evidence type="ECO:0000313" key="3">
    <source>
        <dbReference type="EMBL" id="QQM67560.1"/>
    </source>
</evidence>
<protein>
    <submittedName>
        <fullName evidence="3">VWA domain-containing protein</fullName>
    </submittedName>
</protein>
<dbReference type="Proteomes" id="UP000595895">
    <property type="component" value="Chromosome"/>
</dbReference>
<keyword evidence="1" id="KW-0812">Transmembrane</keyword>
<evidence type="ECO:0000313" key="4">
    <source>
        <dbReference type="Proteomes" id="UP000595895"/>
    </source>
</evidence>
<dbReference type="Gene3D" id="3.40.50.410">
    <property type="entry name" value="von Willebrand factor, type A domain"/>
    <property type="match status" value="1"/>
</dbReference>
<evidence type="ECO:0000259" key="2">
    <source>
        <dbReference type="PROSITE" id="PS50234"/>
    </source>
</evidence>
<accession>A0A7T7S2D2</accession>
<keyword evidence="1" id="KW-1133">Transmembrane helix</keyword>
<evidence type="ECO:0000256" key="1">
    <source>
        <dbReference type="SAM" id="Phobius"/>
    </source>
</evidence>
<organism evidence="3 4">
    <name type="scientific">Actinomyces weissii</name>
    <dbReference type="NCBI Taxonomy" id="675090"/>
    <lineage>
        <taxon>Bacteria</taxon>
        <taxon>Bacillati</taxon>
        <taxon>Actinomycetota</taxon>
        <taxon>Actinomycetes</taxon>
        <taxon>Actinomycetales</taxon>
        <taxon>Actinomycetaceae</taxon>
        <taxon>Actinomyces</taxon>
    </lineage>
</organism>